<feature type="domain" description="Glycosyltransferase 2-like" evidence="2">
    <location>
        <begin position="30"/>
        <end position="194"/>
    </location>
</feature>
<sequence>MIEQLDTLYNEEGYYIKNRGGFFAGKKLVTVITPVYNAEPFLEKTIESVINQSIGFKNIEFIIVDDHSTDGSRQIIWDYAAKYPNIKAVFLKKNTGSPAAPRNLGIELAKTDWVTFLDADDWLHEEGVKALYDLAKETGDNYVAGRTMKAESGGFKIVGEHQSAIERRSVSPFTIKHIFQHLGPTARMMKRKLLLDKNIRFPHLKFAEDKQFFIDVLINCPTISTTKKVAYYANRLDENESSLTSKTTVMEKTDTNIQVIKYVKQKKLPEEQEKMILNRLYEFDCITRLFDRQHFLKSETKEDYFDKFREVLATASDLDYEISDNFFHPFNRTVYRLFLQEDYQQMIDLIRWNKKTKQKQHIIKDGLPYITTPFEGTLAENIRVPLLAIYQSGYFEGDSYHLTVQIFGEEIDKVEELVFRNRQDVNEEYAFTLQPDESRIASISIEVAELDKLPTKSFEVFIRYDVYRKINILRPEQLQIDKRLLNFYTTLNSNLGFKITKA</sequence>
<dbReference type="CDD" id="cd00761">
    <property type="entry name" value="Glyco_tranf_GTA_type"/>
    <property type="match status" value="1"/>
</dbReference>
<dbReference type="SUPFAM" id="SSF53448">
    <property type="entry name" value="Nucleotide-diphospho-sugar transferases"/>
    <property type="match status" value="1"/>
</dbReference>
<dbReference type="RefSeq" id="WP_112223202.1">
    <property type="nucleotide sequence ID" value="NZ_CP196859.1"/>
</dbReference>
<reference evidence="3 4" key="1">
    <citation type="submission" date="2018-06" db="EMBL/GenBank/DDBJ databases">
        <title>The draft genome sequences of strains SCU63 and S1.</title>
        <authorList>
            <person name="Gan L."/>
        </authorList>
    </citation>
    <scope>NUCLEOTIDE SEQUENCE [LARGE SCALE GENOMIC DNA]</scope>
    <source>
        <strain evidence="3 4">SCU63</strain>
    </source>
</reference>
<dbReference type="EMBL" id="QLZR01000002">
    <property type="protein sequence ID" value="RAZ79634.1"/>
    <property type="molecule type" value="Genomic_DNA"/>
</dbReference>
<name>A0A365L2L8_9BACL</name>
<protein>
    <submittedName>
        <fullName evidence="3">Glycosyltransferase family 2 protein</fullName>
    </submittedName>
</protein>
<accession>A0A365L2L8</accession>
<comment type="similarity">
    <text evidence="1">Belongs to the glycosyltransferase 2 family.</text>
</comment>
<dbReference type="Gene3D" id="3.90.550.10">
    <property type="entry name" value="Spore Coat Polysaccharide Biosynthesis Protein SpsA, Chain A"/>
    <property type="match status" value="1"/>
</dbReference>
<evidence type="ECO:0000313" key="4">
    <source>
        <dbReference type="Proteomes" id="UP000251002"/>
    </source>
</evidence>
<dbReference type="PANTHER" id="PTHR22916">
    <property type="entry name" value="GLYCOSYLTRANSFERASE"/>
    <property type="match status" value="1"/>
</dbReference>
<comment type="caution">
    <text evidence="3">The sequence shown here is derived from an EMBL/GenBank/DDBJ whole genome shotgun (WGS) entry which is preliminary data.</text>
</comment>
<dbReference type="InterPro" id="IPR001173">
    <property type="entry name" value="Glyco_trans_2-like"/>
</dbReference>
<dbReference type="GO" id="GO:0016758">
    <property type="term" value="F:hexosyltransferase activity"/>
    <property type="evidence" value="ECO:0007669"/>
    <property type="project" value="UniProtKB-ARBA"/>
</dbReference>
<keyword evidence="3" id="KW-0808">Transferase</keyword>
<proteinExistence type="inferred from homology"/>
<evidence type="ECO:0000259" key="2">
    <source>
        <dbReference type="Pfam" id="PF00535"/>
    </source>
</evidence>
<dbReference type="InterPro" id="IPR029044">
    <property type="entry name" value="Nucleotide-diphossugar_trans"/>
</dbReference>
<dbReference type="Proteomes" id="UP000251002">
    <property type="component" value="Unassembled WGS sequence"/>
</dbReference>
<dbReference type="PANTHER" id="PTHR22916:SF3">
    <property type="entry name" value="UDP-GLCNAC:BETAGAL BETA-1,3-N-ACETYLGLUCOSAMINYLTRANSFERASE-LIKE PROTEIN 1"/>
    <property type="match status" value="1"/>
</dbReference>
<gene>
    <name evidence="3" type="ORF">DP120_08520</name>
</gene>
<organism evidence="3 4">
    <name type="scientific">Planococcus halotolerans</name>
    <dbReference type="NCBI Taxonomy" id="2233542"/>
    <lineage>
        <taxon>Bacteria</taxon>
        <taxon>Bacillati</taxon>
        <taxon>Bacillota</taxon>
        <taxon>Bacilli</taxon>
        <taxon>Bacillales</taxon>
        <taxon>Caryophanaceae</taxon>
        <taxon>Planococcus</taxon>
    </lineage>
</organism>
<keyword evidence="4" id="KW-1185">Reference proteome</keyword>
<evidence type="ECO:0000256" key="1">
    <source>
        <dbReference type="ARBA" id="ARBA00006739"/>
    </source>
</evidence>
<evidence type="ECO:0000313" key="3">
    <source>
        <dbReference type="EMBL" id="RAZ79634.1"/>
    </source>
</evidence>
<dbReference type="Pfam" id="PF00535">
    <property type="entry name" value="Glycos_transf_2"/>
    <property type="match status" value="1"/>
</dbReference>
<dbReference type="AlphaFoldDB" id="A0A365L2L8"/>